<dbReference type="Gene3D" id="2.40.128.520">
    <property type="match status" value="1"/>
</dbReference>
<feature type="signal peptide" evidence="1">
    <location>
        <begin position="1"/>
        <end position="20"/>
    </location>
</feature>
<evidence type="ECO:0000259" key="2">
    <source>
        <dbReference type="Pfam" id="PF09917"/>
    </source>
</evidence>
<feature type="chain" id="PRO_5046069834" evidence="1">
    <location>
        <begin position="21"/>
        <end position="141"/>
    </location>
</feature>
<gene>
    <name evidence="3" type="ORF">I2488_12440</name>
</gene>
<organism evidence="3 4">
    <name type="scientific">Novosphingobium jiangmenense</name>
    <dbReference type="NCBI Taxonomy" id="2791981"/>
    <lineage>
        <taxon>Bacteria</taxon>
        <taxon>Pseudomonadati</taxon>
        <taxon>Pseudomonadota</taxon>
        <taxon>Alphaproteobacteria</taxon>
        <taxon>Sphingomonadales</taxon>
        <taxon>Sphingomonadaceae</taxon>
        <taxon>Novosphingobium</taxon>
    </lineage>
</organism>
<name>A0ABS0HHT5_9SPHN</name>
<dbReference type="InterPro" id="IPR019223">
    <property type="entry name" value="DUF2147"/>
</dbReference>
<comment type="caution">
    <text evidence="3">The sequence shown here is derived from an EMBL/GenBank/DDBJ whole genome shotgun (WGS) entry which is preliminary data.</text>
</comment>
<dbReference type="PANTHER" id="PTHR36919:SF2">
    <property type="entry name" value="BLL6627 PROTEIN"/>
    <property type="match status" value="1"/>
</dbReference>
<feature type="domain" description="DUF2147" evidence="2">
    <location>
        <begin position="31"/>
        <end position="135"/>
    </location>
</feature>
<sequence>MRLKPALLFMLTLLAAPAGAYPRAATDPVTGLWMNPYRSVAVQNMMCGNALCGRVVWASSEAKADARESGVSELIGLDLLEDYRPQARGSWKGTVLVPDLGHRFSSTIETIGPDRLKISGCILHGLVCKSQVWTRIGVLPQ</sequence>
<keyword evidence="4" id="KW-1185">Reference proteome</keyword>
<reference evidence="3 4" key="1">
    <citation type="submission" date="2020-11" db="EMBL/GenBank/DDBJ databases">
        <title>The genome sequence of Novosphingobium sp. 1Y9A.</title>
        <authorList>
            <person name="Liu Y."/>
        </authorList>
    </citation>
    <scope>NUCLEOTIDE SEQUENCE [LARGE SCALE GENOMIC DNA]</scope>
    <source>
        <strain evidence="3 4">1Y9A</strain>
    </source>
</reference>
<dbReference type="EMBL" id="JADQDC010000008">
    <property type="protein sequence ID" value="MBF9151815.1"/>
    <property type="molecule type" value="Genomic_DNA"/>
</dbReference>
<dbReference type="PANTHER" id="PTHR36919">
    <property type="entry name" value="BLR1215 PROTEIN"/>
    <property type="match status" value="1"/>
</dbReference>
<proteinExistence type="predicted"/>
<evidence type="ECO:0000313" key="4">
    <source>
        <dbReference type="Proteomes" id="UP000600799"/>
    </source>
</evidence>
<dbReference type="Proteomes" id="UP000600799">
    <property type="component" value="Unassembled WGS sequence"/>
</dbReference>
<dbReference type="RefSeq" id="WP_196276137.1">
    <property type="nucleotide sequence ID" value="NZ_JADQDC010000008.1"/>
</dbReference>
<dbReference type="Pfam" id="PF09917">
    <property type="entry name" value="DUF2147"/>
    <property type="match status" value="1"/>
</dbReference>
<evidence type="ECO:0000256" key="1">
    <source>
        <dbReference type="SAM" id="SignalP"/>
    </source>
</evidence>
<protein>
    <submittedName>
        <fullName evidence="3">DUF2147 domain-containing protein</fullName>
    </submittedName>
</protein>
<keyword evidence="1" id="KW-0732">Signal</keyword>
<accession>A0ABS0HHT5</accession>
<evidence type="ECO:0000313" key="3">
    <source>
        <dbReference type="EMBL" id="MBF9151815.1"/>
    </source>
</evidence>